<dbReference type="GO" id="GO:0046872">
    <property type="term" value="F:metal ion binding"/>
    <property type="evidence" value="ECO:0007669"/>
    <property type="project" value="UniProtKB-KW"/>
</dbReference>
<organism evidence="8 9">
    <name type="scientific">Coprinopsis cinerea (strain Okayama-7 / 130 / ATCC MYA-4618 / FGSC 9003)</name>
    <name type="common">Inky cap fungus</name>
    <name type="synonym">Hormographiella aspergillata</name>
    <dbReference type="NCBI Taxonomy" id="240176"/>
    <lineage>
        <taxon>Eukaryota</taxon>
        <taxon>Fungi</taxon>
        <taxon>Dikarya</taxon>
        <taxon>Basidiomycota</taxon>
        <taxon>Agaricomycotina</taxon>
        <taxon>Agaricomycetes</taxon>
        <taxon>Agaricomycetidae</taxon>
        <taxon>Agaricales</taxon>
        <taxon>Agaricineae</taxon>
        <taxon>Psathyrellaceae</taxon>
        <taxon>Coprinopsis</taxon>
    </lineage>
</organism>
<reference evidence="8 9" key="1">
    <citation type="journal article" date="2010" name="Proc. Natl. Acad. Sci. U.S.A.">
        <title>Insights into evolution of multicellular fungi from the assembled chromosomes of the mushroom Coprinopsis cinerea (Coprinus cinereus).</title>
        <authorList>
            <person name="Stajich J.E."/>
            <person name="Wilke S.K."/>
            <person name="Ahren D."/>
            <person name="Au C.H."/>
            <person name="Birren B.W."/>
            <person name="Borodovsky M."/>
            <person name="Burns C."/>
            <person name="Canback B."/>
            <person name="Casselton L.A."/>
            <person name="Cheng C.K."/>
            <person name="Deng J."/>
            <person name="Dietrich F.S."/>
            <person name="Fargo D.C."/>
            <person name="Farman M.L."/>
            <person name="Gathman A.C."/>
            <person name="Goldberg J."/>
            <person name="Guigo R."/>
            <person name="Hoegger P.J."/>
            <person name="Hooker J.B."/>
            <person name="Huggins A."/>
            <person name="James T.Y."/>
            <person name="Kamada T."/>
            <person name="Kilaru S."/>
            <person name="Kodira C."/>
            <person name="Kues U."/>
            <person name="Kupfer D."/>
            <person name="Kwan H.S."/>
            <person name="Lomsadze A."/>
            <person name="Li W."/>
            <person name="Lilly W.W."/>
            <person name="Ma L.J."/>
            <person name="Mackey A.J."/>
            <person name="Manning G."/>
            <person name="Martin F."/>
            <person name="Muraguchi H."/>
            <person name="Natvig D.O."/>
            <person name="Palmerini H."/>
            <person name="Ramesh M.A."/>
            <person name="Rehmeyer C.J."/>
            <person name="Roe B.A."/>
            <person name="Shenoy N."/>
            <person name="Stanke M."/>
            <person name="Ter-Hovhannisyan V."/>
            <person name="Tunlid A."/>
            <person name="Velagapudi R."/>
            <person name="Vision T.J."/>
            <person name="Zeng Q."/>
            <person name="Zolan M.E."/>
            <person name="Pukkila P.J."/>
        </authorList>
    </citation>
    <scope>NUCLEOTIDE SEQUENCE [LARGE SCALE GENOMIC DNA]</scope>
    <source>
        <strain evidence="9">Okayama-7 / 130 / ATCC MYA-4618 / FGSC 9003</strain>
    </source>
</reference>
<dbReference type="AlphaFoldDB" id="A8P2H3"/>
<evidence type="ECO:0000313" key="8">
    <source>
        <dbReference type="EMBL" id="EAU83509.1"/>
    </source>
</evidence>
<comment type="subcellular location">
    <subcellularLocation>
        <location evidence="1">Endoplasmic reticulum</location>
    </subcellularLocation>
</comment>
<comment type="caution">
    <text evidence="8">The sequence shown here is derived from an EMBL/GenBank/DDBJ whole genome shotgun (WGS) entry which is preliminary data.</text>
</comment>
<dbReference type="PANTHER" id="PTHR10281:SF72">
    <property type="entry name" value="NEUDESIN"/>
    <property type="match status" value="1"/>
</dbReference>
<protein>
    <recommendedName>
        <fullName evidence="7">Cytochrome b5 heme-binding domain-containing protein</fullName>
    </recommendedName>
</protein>
<dbReference type="SUPFAM" id="SSF55856">
    <property type="entry name" value="Cytochrome b5-like heme/steroid binding domain"/>
    <property type="match status" value="1"/>
</dbReference>
<dbReference type="SMART" id="SM01117">
    <property type="entry name" value="Cyt-b5"/>
    <property type="match status" value="1"/>
</dbReference>
<evidence type="ECO:0000256" key="4">
    <source>
        <dbReference type="ARBA" id="ARBA00022824"/>
    </source>
</evidence>
<dbReference type="OrthoDB" id="547796at2759"/>
<dbReference type="eggNOG" id="KOG1110">
    <property type="taxonomic scope" value="Eukaryota"/>
</dbReference>
<dbReference type="FunCoup" id="A8P2H3">
    <property type="interactions" value="356"/>
</dbReference>
<evidence type="ECO:0000256" key="2">
    <source>
        <dbReference type="ARBA" id="ARBA00022617"/>
    </source>
</evidence>
<dbReference type="EMBL" id="AACS02000013">
    <property type="protein sequence ID" value="EAU83509.1"/>
    <property type="molecule type" value="Genomic_DNA"/>
</dbReference>
<evidence type="ECO:0000256" key="6">
    <source>
        <dbReference type="ARBA" id="ARBA00038357"/>
    </source>
</evidence>
<evidence type="ECO:0000259" key="7">
    <source>
        <dbReference type="SMART" id="SM01117"/>
    </source>
</evidence>
<dbReference type="InParanoid" id="A8P2H3"/>
<evidence type="ECO:0000256" key="1">
    <source>
        <dbReference type="ARBA" id="ARBA00004240"/>
    </source>
</evidence>
<feature type="domain" description="Cytochrome b5 heme-binding" evidence="7">
    <location>
        <begin position="61"/>
        <end position="162"/>
    </location>
</feature>
<accession>A8P2H3</accession>
<dbReference type="GO" id="GO:0016020">
    <property type="term" value="C:membrane"/>
    <property type="evidence" value="ECO:0007669"/>
    <property type="project" value="TreeGrafter"/>
</dbReference>
<dbReference type="RefSeq" id="XP_001838321.1">
    <property type="nucleotide sequence ID" value="XM_001838269.2"/>
</dbReference>
<dbReference type="InterPro" id="IPR036400">
    <property type="entry name" value="Cyt_B5-like_heme/steroid_sf"/>
</dbReference>
<dbReference type="PANTHER" id="PTHR10281">
    <property type="entry name" value="MEMBRANE-ASSOCIATED PROGESTERONE RECEPTOR COMPONENT-RELATED"/>
    <property type="match status" value="1"/>
</dbReference>
<proteinExistence type="inferred from homology"/>
<dbReference type="Proteomes" id="UP000001861">
    <property type="component" value="Unassembled WGS sequence"/>
</dbReference>
<comment type="similarity">
    <text evidence="6">Belongs to the cytochrome b5 family. MAPR subfamily.</text>
</comment>
<dbReference type="OMA" id="ANEWETQ"/>
<name>A8P2H3_COPC7</name>
<dbReference type="GO" id="GO:0005783">
    <property type="term" value="C:endoplasmic reticulum"/>
    <property type="evidence" value="ECO:0007669"/>
    <property type="project" value="UniProtKB-SubCell"/>
</dbReference>
<dbReference type="KEGG" id="cci:CC1G_04765"/>
<dbReference type="FunFam" id="3.10.120.10:FF:000003">
    <property type="entry name" value="membrane-associated progesterone receptor component 1"/>
    <property type="match status" value="1"/>
</dbReference>
<dbReference type="Pfam" id="PF00173">
    <property type="entry name" value="Cyt-b5"/>
    <property type="match status" value="1"/>
</dbReference>
<sequence>MGLSLDLGTPVNTALMLYILYSVQRIIFPPISKPTSIPTEFKAGYSWMPKSHPPTVLFKTFTPKTLEPFNGKDGGRILLAINGIVFDVTAGRNFYGPNGMYGNFAGRDASRGMAKQSFDLEMLTPVDQPLDKLEDLKPDEIENMKGWIEHFSNKYIICGKLVENDAI</sequence>
<keyword evidence="3" id="KW-0479">Metal-binding</keyword>
<evidence type="ECO:0000256" key="3">
    <source>
        <dbReference type="ARBA" id="ARBA00022723"/>
    </source>
</evidence>
<dbReference type="InterPro" id="IPR001199">
    <property type="entry name" value="Cyt_B5-like_heme/steroid-bd"/>
</dbReference>
<evidence type="ECO:0000313" key="9">
    <source>
        <dbReference type="Proteomes" id="UP000001861"/>
    </source>
</evidence>
<evidence type="ECO:0000256" key="5">
    <source>
        <dbReference type="ARBA" id="ARBA00023004"/>
    </source>
</evidence>
<keyword evidence="2" id="KW-0349">Heme</keyword>
<dbReference type="InterPro" id="IPR050577">
    <property type="entry name" value="MAPR/NEUFC/NENF-like"/>
</dbReference>
<dbReference type="STRING" id="240176.A8P2H3"/>
<dbReference type="GO" id="GO:0020037">
    <property type="term" value="F:heme binding"/>
    <property type="evidence" value="ECO:0007669"/>
    <property type="project" value="UniProtKB-ARBA"/>
</dbReference>
<keyword evidence="4" id="KW-0256">Endoplasmic reticulum</keyword>
<dbReference type="Gene3D" id="3.10.120.10">
    <property type="entry name" value="Cytochrome b5-like heme/steroid binding domain"/>
    <property type="match status" value="1"/>
</dbReference>
<gene>
    <name evidence="8" type="ORF">CC1G_04765</name>
</gene>
<dbReference type="VEuPathDB" id="FungiDB:CC1G_04765"/>
<keyword evidence="9" id="KW-1185">Reference proteome</keyword>
<dbReference type="GeneID" id="6014901"/>
<keyword evidence="5" id="KW-0408">Iron</keyword>